<gene>
    <name evidence="1" type="ORF">GYA37_03420</name>
</gene>
<evidence type="ECO:0000313" key="1">
    <source>
        <dbReference type="EMBL" id="NMB91868.1"/>
    </source>
</evidence>
<comment type="caution">
    <text evidence="1">The sequence shown here is derived from an EMBL/GenBank/DDBJ whole genome shotgun (WGS) entry which is preliminary data.</text>
</comment>
<accession>A0A7X9HTX1</accession>
<dbReference type="AlphaFoldDB" id="A0A7X9HTX1"/>
<evidence type="ECO:0000313" key="2">
    <source>
        <dbReference type="Proteomes" id="UP000590542"/>
    </source>
</evidence>
<reference evidence="1 2" key="1">
    <citation type="journal article" date="2020" name="Biotechnol. Biofuels">
        <title>New insights from the biogas microbiome by comprehensive genome-resolved metagenomics of nearly 1600 species originating from multiple anaerobic digesters.</title>
        <authorList>
            <person name="Campanaro S."/>
            <person name="Treu L."/>
            <person name="Rodriguez-R L.M."/>
            <person name="Kovalovszki A."/>
            <person name="Ziels R.M."/>
            <person name="Maus I."/>
            <person name="Zhu X."/>
            <person name="Kougias P.G."/>
            <person name="Basile A."/>
            <person name="Luo G."/>
            <person name="Schluter A."/>
            <person name="Konstantinidis K.T."/>
            <person name="Angelidaki I."/>
        </authorList>
    </citation>
    <scope>NUCLEOTIDE SEQUENCE [LARGE SCALE GENOMIC DNA]</scope>
    <source>
        <strain evidence="1">AS27yjCOA_202</strain>
    </source>
</reference>
<proteinExistence type="predicted"/>
<sequence>MKRKPARRKPKKSKRIISRSVRKNAHRVVVVSVLFTLSLVFLFSYSFHKYLNQNFASALSTSSYSILDDTIPTLSYIVVEDLNASPVVVKKVNFILFDKVNNKVSIYNVPVNTDYEIPGKYGRDEFSKLFALGAMNSNDPLEAGSQAINRCIFKLFGFKVDKFVLTDFAHESFFDKLWREGGFAGLLNLKSIYSLEGSLKTNMSLKEFNNLLSFTHSLPQDRVINETTTPKSFLNTQDFDDQVREITYDSAISNEKKNIAILNGTNYNGLASFGSRVVSNIGGRVVAVTNTESFYEKSVIIADDIDSRTALFLSRVFMIPDIIHKDKASSYLENEVDRSDVVVIFGFDTAGDLY</sequence>
<dbReference type="EMBL" id="JAAZNV010000012">
    <property type="protein sequence ID" value="NMB91868.1"/>
    <property type="molecule type" value="Genomic_DNA"/>
</dbReference>
<protein>
    <submittedName>
        <fullName evidence="1">LytR C-terminal domain-containing protein</fullName>
    </submittedName>
</protein>
<dbReference type="Proteomes" id="UP000590542">
    <property type="component" value="Unassembled WGS sequence"/>
</dbReference>
<name>A0A7X9HTX1_UNCKA</name>
<organism evidence="1 2">
    <name type="scientific">candidate division WWE3 bacterium</name>
    <dbReference type="NCBI Taxonomy" id="2053526"/>
    <lineage>
        <taxon>Bacteria</taxon>
        <taxon>Katanobacteria</taxon>
    </lineage>
</organism>